<dbReference type="KEGG" id="sat:SYN_02956"/>
<accession>Q2LRC8</accession>
<dbReference type="InterPro" id="IPR058031">
    <property type="entry name" value="AAA_lid_NorR"/>
</dbReference>
<keyword evidence="4" id="KW-0238">DNA-binding</keyword>
<evidence type="ECO:0000256" key="2">
    <source>
        <dbReference type="ARBA" id="ARBA00022840"/>
    </source>
</evidence>
<keyword evidence="2" id="KW-0067">ATP-binding</keyword>
<reference evidence="9 10" key="1">
    <citation type="journal article" date="2007" name="Proc. Natl. Acad. Sci. U.S.A.">
        <title>The genome of Syntrophus aciditrophicus: life at the thermodynamic limit of microbial growth.</title>
        <authorList>
            <person name="McInerney M.J."/>
            <person name="Rohlin L."/>
            <person name="Mouttaki H."/>
            <person name="Kim U."/>
            <person name="Krupp R.S."/>
            <person name="Rios-Hernandez L."/>
            <person name="Sieber J."/>
            <person name="Struchtemeyer C.G."/>
            <person name="Bhattacharyya A."/>
            <person name="Campbell J.W."/>
            <person name="Gunsalus R.P."/>
        </authorList>
    </citation>
    <scope>NUCLEOTIDE SEQUENCE [LARGE SCALE GENOMIC DNA]</scope>
    <source>
        <strain evidence="9 10">SB</strain>
    </source>
</reference>
<dbReference type="InterPro" id="IPR025662">
    <property type="entry name" value="Sigma_54_int_dom_ATP-bd_1"/>
</dbReference>
<dbReference type="PROSITE" id="PS50112">
    <property type="entry name" value="PAS"/>
    <property type="match status" value="1"/>
</dbReference>
<dbReference type="eggNOG" id="COG2203">
    <property type="taxonomic scope" value="Bacteria"/>
</dbReference>
<dbReference type="InterPro" id="IPR000700">
    <property type="entry name" value="PAS-assoc_C"/>
</dbReference>
<dbReference type="InterPro" id="IPR002078">
    <property type="entry name" value="Sigma_54_int"/>
</dbReference>
<dbReference type="SUPFAM" id="SSF52540">
    <property type="entry name" value="P-loop containing nucleoside triphosphate hydrolases"/>
    <property type="match status" value="1"/>
</dbReference>
<evidence type="ECO:0000256" key="5">
    <source>
        <dbReference type="ARBA" id="ARBA00023163"/>
    </source>
</evidence>
<keyword evidence="1" id="KW-0547">Nucleotide-binding</keyword>
<proteinExistence type="predicted"/>
<dbReference type="Proteomes" id="UP000001933">
    <property type="component" value="Chromosome"/>
</dbReference>
<dbReference type="Pfam" id="PF00158">
    <property type="entry name" value="Sigma54_activat"/>
    <property type="match status" value="1"/>
</dbReference>
<dbReference type="Gene3D" id="3.30.450.20">
    <property type="entry name" value="PAS domain"/>
    <property type="match status" value="1"/>
</dbReference>
<dbReference type="Gene3D" id="1.10.10.60">
    <property type="entry name" value="Homeodomain-like"/>
    <property type="match status" value="1"/>
</dbReference>
<evidence type="ECO:0000259" key="7">
    <source>
        <dbReference type="PROSITE" id="PS50112"/>
    </source>
</evidence>
<evidence type="ECO:0000259" key="8">
    <source>
        <dbReference type="PROSITE" id="PS50113"/>
    </source>
</evidence>
<dbReference type="InterPro" id="IPR029016">
    <property type="entry name" value="GAF-like_dom_sf"/>
</dbReference>
<dbReference type="FunCoup" id="Q2LRC8">
    <property type="interactions" value="106"/>
</dbReference>
<dbReference type="InterPro" id="IPR013655">
    <property type="entry name" value="PAS_fold_3"/>
</dbReference>
<dbReference type="GO" id="GO:0003677">
    <property type="term" value="F:DNA binding"/>
    <property type="evidence" value="ECO:0007669"/>
    <property type="project" value="UniProtKB-KW"/>
</dbReference>
<dbReference type="SMART" id="SM00382">
    <property type="entry name" value="AAA"/>
    <property type="match status" value="1"/>
</dbReference>
<dbReference type="InterPro" id="IPR000014">
    <property type="entry name" value="PAS"/>
</dbReference>
<dbReference type="eggNOG" id="COG2202">
    <property type="taxonomic scope" value="Bacteria"/>
</dbReference>
<dbReference type="InterPro" id="IPR025944">
    <property type="entry name" value="Sigma_54_int_dom_CS"/>
</dbReference>
<evidence type="ECO:0000313" key="10">
    <source>
        <dbReference type="Proteomes" id="UP000001933"/>
    </source>
</evidence>
<dbReference type="STRING" id="56780.SYN_02956"/>
<dbReference type="InterPro" id="IPR025943">
    <property type="entry name" value="Sigma_54_int_dom_ATP-bd_2"/>
</dbReference>
<feature type="domain" description="Sigma-54 factor interaction" evidence="6">
    <location>
        <begin position="392"/>
        <end position="621"/>
    </location>
</feature>
<dbReference type="FunFam" id="3.40.50.300:FF:000006">
    <property type="entry name" value="DNA-binding transcriptional regulator NtrC"/>
    <property type="match status" value="1"/>
</dbReference>
<dbReference type="AlphaFoldDB" id="Q2LRC8"/>
<evidence type="ECO:0000256" key="4">
    <source>
        <dbReference type="ARBA" id="ARBA00023125"/>
    </source>
</evidence>
<sequence length="697" mass="79667">MPNFRHGSLYPRAAMLCRERPQSAEPGGRVRTLTDTGERLNSEIARRKRAERTLRDRLLFEEMLSVISAGFINLSFERIDEEIHHAMKKVLNFFKVDRFALLETLPDRKSWMITHCVSGTDVPSVPVGENLPVSLHPWAYEKLIQKREVLSFSKIDDLPAEADVDKENWIVWGIRSNLNIPIRIGKPVDHIVAINSVKYERVWPDELIPRLRLLGEIFVNALERSRAWKALQESEERLNLATVAAGAGLWILDTNTGQFWVTQMLRKLFNFLPGEELSFERYEKTIHPDDRKGVRELVQRSLKTQNDLTIEYRILKPDGNVCWIMTRGRPYGGATGIPLRLMGICMDITERKEMENELRKQLAEINKLKLQLEKENIYLRNEIKTERGFGGIIGHSDTLRYVLFRVQQVAPTDATVLILGETGVGKGMVAHAIHEMSARKDKTMVTVNCAALPSNLIESELFGREKGAFTGAYARQAGRFEVADGGTIFLDEIGELPLELQTKLLRVLQDGEFERLGSPRTVKVDVRVIASTSRDLKVEMHNGRFREDLYYRLNTFPVTLPPLRMRVEDIPELARHFIDKYSRKLNKQFESLSKDTMQMLQAYAWPGNVRELEHVIERGVITSPEPVFQLVEQLEQGPGMEADKPIKGFETMAREHILQVLHKTGWKIEGKGGAAAILGLNPSTLRFRLKKLGIKRP</sequence>
<dbReference type="SMART" id="SM00086">
    <property type="entry name" value="PAC"/>
    <property type="match status" value="1"/>
</dbReference>
<dbReference type="HOGENOM" id="CLU_000445_8_9_7"/>
<dbReference type="Gene3D" id="1.10.8.60">
    <property type="match status" value="1"/>
</dbReference>
<gene>
    <name evidence="9" type="ORF">SYN_02956</name>
</gene>
<dbReference type="PROSITE" id="PS00676">
    <property type="entry name" value="SIGMA54_INTERACT_2"/>
    <property type="match status" value="1"/>
</dbReference>
<name>Q2LRC8_SYNAS</name>
<dbReference type="PROSITE" id="PS00688">
    <property type="entry name" value="SIGMA54_INTERACT_3"/>
    <property type="match status" value="1"/>
</dbReference>
<dbReference type="PROSITE" id="PS50045">
    <property type="entry name" value="SIGMA54_INTERACT_4"/>
    <property type="match status" value="1"/>
</dbReference>
<dbReference type="InterPro" id="IPR035965">
    <property type="entry name" value="PAS-like_dom_sf"/>
</dbReference>
<dbReference type="Gene3D" id="3.30.450.40">
    <property type="match status" value="1"/>
</dbReference>
<dbReference type="InterPro" id="IPR009057">
    <property type="entry name" value="Homeodomain-like_sf"/>
</dbReference>
<dbReference type="Pfam" id="PF08447">
    <property type="entry name" value="PAS_3"/>
    <property type="match status" value="1"/>
</dbReference>
<feature type="domain" description="PAS" evidence="7">
    <location>
        <begin position="234"/>
        <end position="305"/>
    </location>
</feature>
<dbReference type="InParanoid" id="Q2LRC8"/>
<dbReference type="InterPro" id="IPR027417">
    <property type="entry name" value="P-loop_NTPase"/>
</dbReference>
<dbReference type="PROSITE" id="PS50113">
    <property type="entry name" value="PAC"/>
    <property type="match status" value="1"/>
</dbReference>
<dbReference type="InterPro" id="IPR003593">
    <property type="entry name" value="AAA+_ATPase"/>
</dbReference>
<dbReference type="InterPro" id="IPR001610">
    <property type="entry name" value="PAC"/>
</dbReference>
<dbReference type="CDD" id="cd00130">
    <property type="entry name" value="PAS"/>
    <property type="match status" value="1"/>
</dbReference>
<dbReference type="SUPFAM" id="SSF55785">
    <property type="entry name" value="PYP-like sensor domain (PAS domain)"/>
    <property type="match status" value="1"/>
</dbReference>
<evidence type="ECO:0000256" key="3">
    <source>
        <dbReference type="ARBA" id="ARBA00023015"/>
    </source>
</evidence>
<protein>
    <submittedName>
        <fullName evidence="9">Transcriptional regulator containing sigma 54 interaction domain</fullName>
    </submittedName>
</protein>
<evidence type="ECO:0000256" key="1">
    <source>
        <dbReference type="ARBA" id="ARBA00022741"/>
    </source>
</evidence>
<dbReference type="EMBL" id="CP000252">
    <property type="protein sequence ID" value="ABC76635.1"/>
    <property type="molecule type" value="Genomic_DNA"/>
</dbReference>
<dbReference type="Gene3D" id="3.40.50.300">
    <property type="entry name" value="P-loop containing nucleotide triphosphate hydrolases"/>
    <property type="match status" value="1"/>
</dbReference>
<dbReference type="PANTHER" id="PTHR32071:SF57">
    <property type="entry name" value="C4-DICARBOXYLATE TRANSPORT TRANSCRIPTIONAL REGULATORY PROTEIN DCTD"/>
    <property type="match status" value="1"/>
</dbReference>
<evidence type="ECO:0000313" key="9">
    <source>
        <dbReference type="EMBL" id="ABC76635.1"/>
    </source>
</evidence>
<dbReference type="SUPFAM" id="SSF46689">
    <property type="entry name" value="Homeodomain-like"/>
    <property type="match status" value="1"/>
</dbReference>
<organism evidence="9 10">
    <name type="scientific">Syntrophus aciditrophicus (strain SB)</name>
    <dbReference type="NCBI Taxonomy" id="56780"/>
    <lineage>
        <taxon>Bacteria</taxon>
        <taxon>Pseudomonadati</taxon>
        <taxon>Thermodesulfobacteriota</taxon>
        <taxon>Syntrophia</taxon>
        <taxon>Syntrophales</taxon>
        <taxon>Syntrophaceae</taxon>
        <taxon>Syntrophus</taxon>
    </lineage>
</organism>
<dbReference type="GO" id="GO:0006355">
    <property type="term" value="P:regulation of DNA-templated transcription"/>
    <property type="evidence" value="ECO:0007669"/>
    <property type="project" value="InterPro"/>
</dbReference>
<dbReference type="NCBIfam" id="TIGR00229">
    <property type="entry name" value="sensory_box"/>
    <property type="match status" value="1"/>
</dbReference>
<dbReference type="Pfam" id="PF25601">
    <property type="entry name" value="AAA_lid_14"/>
    <property type="match status" value="1"/>
</dbReference>
<dbReference type="GO" id="GO:0005524">
    <property type="term" value="F:ATP binding"/>
    <property type="evidence" value="ECO:0007669"/>
    <property type="project" value="UniProtKB-KW"/>
</dbReference>
<dbReference type="eggNOG" id="COG3829">
    <property type="taxonomic scope" value="Bacteria"/>
</dbReference>
<dbReference type="SUPFAM" id="SSF55781">
    <property type="entry name" value="GAF domain-like"/>
    <property type="match status" value="1"/>
</dbReference>
<feature type="domain" description="PAC" evidence="8">
    <location>
        <begin position="308"/>
        <end position="360"/>
    </location>
</feature>
<dbReference type="Gene3D" id="2.10.70.100">
    <property type="match status" value="1"/>
</dbReference>
<keyword evidence="3" id="KW-0805">Transcription regulation</keyword>
<dbReference type="CDD" id="cd00009">
    <property type="entry name" value="AAA"/>
    <property type="match status" value="1"/>
</dbReference>
<evidence type="ECO:0000259" key="6">
    <source>
        <dbReference type="PROSITE" id="PS50045"/>
    </source>
</evidence>
<keyword evidence="10" id="KW-1185">Reference proteome</keyword>
<dbReference type="PANTHER" id="PTHR32071">
    <property type="entry name" value="TRANSCRIPTIONAL REGULATORY PROTEIN"/>
    <property type="match status" value="1"/>
</dbReference>
<dbReference type="PROSITE" id="PS00675">
    <property type="entry name" value="SIGMA54_INTERACT_1"/>
    <property type="match status" value="1"/>
</dbReference>
<keyword evidence="5" id="KW-0804">Transcription</keyword>